<dbReference type="EMBL" id="BNCP01000006">
    <property type="protein sequence ID" value="GIL74779.1"/>
    <property type="molecule type" value="Genomic_DNA"/>
</dbReference>
<dbReference type="PANTHER" id="PTHR31906">
    <property type="entry name" value="PLASTID-LIPID-ASSOCIATED PROTEIN 4, CHLOROPLASTIC-RELATED"/>
    <property type="match status" value="1"/>
</dbReference>
<dbReference type="InterPro" id="IPR006843">
    <property type="entry name" value="PAP/fibrillin_dom"/>
</dbReference>
<proteinExistence type="predicted"/>
<evidence type="ECO:0000313" key="5">
    <source>
        <dbReference type="Proteomes" id="UP000747110"/>
    </source>
</evidence>
<evidence type="ECO:0000256" key="3">
    <source>
        <dbReference type="SAM" id="MobiDB-lite"/>
    </source>
</evidence>
<name>A0A8J4C4T8_9CHLO</name>
<keyword evidence="5" id="KW-1185">Reference proteome</keyword>
<gene>
    <name evidence="4" type="ORF">Vretifemale_4693</name>
</gene>
<accession>A0A8J4C4T8</accession>
<reference evidence="4" key="1">
    <citation type="journal article" date="2021" name="Proc. Natl. Acad. Sci. U.S.A.">
        <title>Three genomes in the algal genus Volvox reveal the fate of a haploid sex-determining region after a transition to homothallism.</title>
        <authorList>
            <person name="Yamamoto K."/>
            <person name="Hamaji T."/>
            <person name="Kawai-Toyooka H."/>
            <person name="Matsuzaki R."/>
            <person name="Takahashi F."/>
            <person name="Nishimura Y."/>
            <person name="Kawachi M."/>
            <person name="Noguchi H."/>
            <person name="Minakuchi Y."/>
            <person name="Umen J.G."/>
            <person name="Toyoda A."/>
            <person name="Nozaki H."/>
        </authorList>
    </citation>
    <scope>NUCLEOTIDE SEQUENCE</scope>
    <source>
        <strain evidence="4">NIES-3786</strain>
    </source>
</reference>
<evidence type="ECO:0000256" key="1">
    <source>
        <dbReference type="ARBA" id="ARBA00004474"/>
    </source>
</evidence>
<feature type="region of interest" description="Disordered" evidence="3">
    <location>
        <begin position="26"/>
        <end position="71"/>
    </location>
</feature>
<dbReference type="Proteomes" id="UP000747110">
    <property type="component" value="Unassembled WGS sequence"/>
</dbReference>
<evidence type="ECO:0000313" key="4">
    <source>
        <dbReference type="EMBL" id="GIL74779.1"/>
    </source>
</evidence>
<dbReference type="AlphaFoldDB" id="A0A8J4C4T8"/>
<comment type="caution">
    <text evidence="4">The sequence shown here is derived from an EMBL/GenBank/DDBJ whole genome shotgun (WGS) entry which is preliminary data.</text>
</comment>
<dbReference type="GO" id="GO:0009536">
    <property type="term" value="C:plastid"/>
    <property type="evidence" value="ECO:0007669"/>
    <property type="project" value="UniProtKB-SubCell"/>
</dbReference>
<sequence>MKTPCIDLQRTGPIIALRRTCWTLPKRSPYPSRASSESRNGDTEPISATSPPPSVQQQPSKQQGPLRSDDNAARAQIKVRLRQLVSKVNAAALPGPADLASLGQSIQELIRLNPTPCSATSDLINGRWVLLYTANLTTLQQAAAAEAVASNRGKGVAGSSSNSNNGIFDVIGGYSRGLEAALSPLQLANDTAYRFFYTYMPLLAGAAVGSKGGSASGPVKPRGNFQMFDTRAGKVENQARFEIGGQLCCINVNGTAAVLESPPGQPRQRLRAVFTSFDLLLDGQRRLSLPLSFLNPVGFVDTPYLDEEIRISIGDKGSIFIAARANSS</sequence>
<organism evidence="4 5">
    <name type="scientific">Volvox reticuliferus</name>
    <dbReference type="NCBI Taxonomy" id="1737510"/>
    <lineage>
        <taxon>Eukaryota</taxon>
        <taxon>Viridiplantae</taxon>
        <taxon>Chlorophyta</taxon>
        <taxon>core chlorophytes</taxon>
        <taxon>Chlorophyceae</taxon>
        <taxon>CS clade</taxon>
        <taxon>Chlamydomonadales</taxon>
        <taxon>Volvocaceae</taxon>
        <taxon>Volvox</taxon>
    </lineage>
</organism>
<feature type="compositionally biased region" description="Low complexity" evidence="3">
    <location>
        <begin position="55"/>
        <end position="65"/>
    </location>
</feature>
<dbReference type="InterPro" id="IPR039633">
    <property type="entry name" value="PAP"/>
</dbReference>
<comment type="subcellular location">
    <subcellularLocation>
        <location evidence="1">Plastid</location>
    </subcellularLocation>
</comment>
<dbReference type="Pfam" id="PF04755">
    <property type="entry name" value="PAP_fibrillin"/>
    <property type="match status" value="2"/>
</dbReference>
<evidence type="ECO:0000256" key="2">
    <source>
        <dbReference type="ARBA" id="ARBA00022640"/>
    </source>
</evidence>
<protein>
    <submittedName>
        <fullName evidence="4">Uncharacterized protein</fullName>
    </submittedName>
</protein>
<keyword evidence="2" id="KW-0934">Plastid</keyword>
<dbReference type="OrthoDB" id="201321at2759"/>